<dbReference type="AlphaFoldDB" id="A0A918Y5K8"/>
<reference evidence="2" key="1">
    <citation type="journal article" date="2014" name="Int. J. Syst. Evol. Microbiol.">
        <title>Complete genome sequence of Corynebacterium casei LMG S-19264T (=DSM 44701T), isolated from a smear-ripened cheese.</title>
        <authorList>
            <consortium name="US DOE Joint Genome Institute (JGI-PGF)"/>
            <person name="Walter F."/>
            <person name="Albersmeier A."/>
            <person name="Kalinowski J."/>
            <person name="Ruckert C."/>
        </authorList>
    </citation>
    <scope>NUCLEOTIDE SEQUENCE</scope>
    <source>
        <strain evidence="2">JCM 4654</strain>
    </source>
</reference>
<gene>
    <name evidence="2" type="ORF">GCM10010508_42820</name>
</gene>
<dbReference type="Proteomes" id="UP000608955">
    <property type="component" value="Unassembled WGS sequence"/>
</dbReference>
<accession>A0A918Y5K8</accession>
<proteinExistence type="predicted"/>
<dbReference type="EMBL" id="BMVF01000011">
    <property type="protein sequence ID" value="GHD91964.1"/>
    <property type="molecule type" value="Genomic_DNA"/>
</dbReference>
<reference evidence="2" key="2">
    <citation type="submission" date="2020-09" db="EMBL/GenBank/DDBJ databases">
        <authorList>
            <person name="Sun Q."/>
            <person name="Ohkuma M."/>
        </authorList>
    </citation>
    <scope>NUCLEOTIDE SEQUENCE</scope>
    <source>
        <strain evidence="2">JCM 4654</strain>
    </source>
</reference>
<evidence type="ECO:0000313" key="3">
    <source>
        <dbReference type="Proteomes" id="UP000608955"/>
    </source>
</evidence>
<sequence>MLRRAGNGPVSTGATGPSTGSGGEEGPHTRGARRRLPRQAIKECERRLARCQAALDAGAAPAVATRIRIGVGWGTYNTLL</sequence>
<feature type="region of interest" description="Disordered" evidence="1">
    <location>
        <begin position="1"/>
        <end position="39"/>
    </location>
</feature>
<feature type="compositionally biased region" description="Low complexity" evidence="1">
    <location>
        <begin position="8"/>
        <end position="18"/>
    </location>
</feature>
<name>A0A918Y5K8_9ACTN</name>
<comment type="caution">
    <text evidence="2">The sequence shown here is derived from an EMBL/GenBank/DDBJ whole genome shotgun (WGS) entry which is preliminary data.</text>
</comment>
<evidence type="ECO:0000256" key="1">
    <source>
        <dbReference type="SAM" id="MobiDB-lite"/>
    </source>
</evidence>
<keyword evidence="3" id="KW-1185">Reference proteome</keyword>
<evidence type="ECO:0000313" key="2">
    <source>
        <dbReference type="EMBL" id="GHD91964.1"/>
    </source>
</evidence>
<organism evidence="2 3">
    <name type="scientific">Streptomyces naganishii JCM 4654</name>
    <dbReference type="NCBI Taxonomy" id="1306179"/>
    <lineage>
        <taxon>Bacteria</taxon>
        <taxon>Bacillati</taxon>
        <taxon>Actinomycetota</taxon>
        <taxon>Actinomycetes</taxon>
        <taxon>Kitasatosporales</taxon>
        <taxon>Streptomycetaceae</taxon>
        <taxon>Streptomyces</taxon>
    </lineage>
</organism>
<protein>
    <submittedName>
        <fullName evidence="2">Uncharacterized protein</fullName>
    </submittedName>
</protein>